<dbReference type="AlphaFoldDB" id="A0A4R3UHA5"/>
<evidence type="ECO:0000313" key="2">
    <source>
        <dbReference type="EMBL" id="TCU88309.1"/>
    </source>
</evidence>
<evidence type="ECO:0000256" key="1">
    <source>
        <dbReference type="SAM" id="SignalP"/>
    </source>
</evidence>
<protein>
    <submittedName>
        <fullName evidence="2">Uncharacterized protein</fullName>
    </submittedName>
</protein>
<sequence length="145" mass="16096">MNFKASLCAAAAALTLSFPAFAQESSYTQGSVWFFSNIQIEPGQFENYMDYLGANWKKVQELGKKEGIILSYHVLSVNAQRNGEPDLILAVELKDYRTKAQGEAFQKKVEALLAADARQQTSASGQRGTMRKLVGNMELQELVLK</sequence>
<dbReference type="RefSeq" id="WP_132576127.1">
    <property type="nucleotide sequence ID" value="NZ_CBCSGL010000074.1"/>
</dbReference>
<proteinExistence type="predicted"/>
<accession>A0A4R3UHA5</accession>
<keyword evidence="1" id="KW-0732">Signal</keyword>
<feature type="signal peptide" evidence="1">
    <location>
        <begin position="1"/>
        <end position="22"/>
    </location>
</feature>
<dbReference type="OrthoDB" id="8904779at2"/>
<keyword evidence="3" id="KW-1185">Reference proteome</keyword>
<comment type="caution">
    <text evidence="2">The sequence shown here is derived from an EMBL/GenBank/DDBJ whole genome shotgun (WGS) entry which is preliminary data.</text>
</comment>
<evidence type="ECO:0000313" key="3">
    <source>
        <dbReference type="Proteomes" id="UP000295110"/>
    </source>
</evidence>
<reference evidence="2 3" key="1">
    <citation type="submission" date="2019-03" db="EMBL/GenBank/DDBJ databases">
        <title>Genomic Encyclopedia of Type Strains, Phase IV (KMG-IV): sequencing the most valuable type-strain genomes for metagenomic binning, comparative biology and taxonomic classification.</title>
        <authorList>
            <person name="Goeker M."/>
        </authorList>
    </citation>
    <scope>NUCLEOTIDE SEQUENCE [LARGE SCALE GENOMIC DNA]</scope>
    <source>
        <strain evidence="2 3">DSM 654</strain>
    </source>
</reference>
<feature type="chain" id="PRO_5020904702" evidence="1">
    <location>
        <begin position="23"/>
        <end position="145"/>
    </location>
</feature>
<dbReference type="Proteomes" id="UP000295110">
    <property type="component" value="Unassembled WGS sequence"/>
</dbReference>
<gene>
    <name evidence="2" type="ORF">EV671_104128</name>
</gene>
<name>A0A4R3UHA5_ROSSA</name>
<organism evidence="2 3">
    <name type="scientific">Roseateles saccharophilus</name>
    <name type="common">Pseudomonas saccharophila</name>
    <dbReference type="NCBI Taxonomy" id="304"/>
    <lineage>
        <taxon>Bacteria</taxon>
        <taxon>Pseudomonadati</taxon>
        <taxon>Pseudomonadota</taxon>
        <taxon>Betaproteobacteria</taxon>
        <taxon>Burkholderiales</taxon>
        <taxon>Sphaerotilaceae</taxon>
        <taxon>Roseateles</taxon>
    </lineage>
</organism>
<dbReference type="EMBL" id="SMBU01000041">
    <property type="protein sequence ID" value="TCU88309.1"/>
    <property type="molecule type" value="Genomic_DNA"/>
</dbReference>